<protein>
    <recommendedName>
        <fullName evidence="3">Transposase IS66 C-terminal domain-containing protein</fullName>
    </recommendedName>
</protein>
<name>A0A1J1C4M5_CALAY</name>
<reference evidence="1 2" key="1">
    <citation type="submission" date="2016-11" db="EMBL/GenBank/DDBJ databases">
        <title>Genomic analysis of Caldithrix abyssi and proposal of a novel bacterial phylum Caldithrichaeota.</title>
        <authorList>
            <person name="Kublanov I."/>
            <person name="Sigalova O."/>
            <person name="Gavrilov S."/>
            <person name="Lebedinsky A."/>
            <person name="Ivanova N."/>
            <person name="Daum C."/>
            <person name="Reddy T."/>
            <person name="Klenk H.P."/>
            <person name="Goker M."/>
            <person name="Reva O."/>
            <person name="Miroshnichenko M."/>
            <person name="Kyprides N."/>
            <person name="Woyke T."/>
            <person name="Gelfand M."/>
        </authorList>
    </citation>
    <scope>NUCLEOTIDE SEQUENCE [LARGE SCALE GENOMIC DNA]</scope>
    <source>
        <strain evidence="1 2">LF13</strain>
    </source>
</reference>
<dbReference type="Proteomes" id="UP000183868">
    <property type="component" value="Chromosome"/>
</dbReference>
<gene>
    <name evidence="1" type="ORF">Cabys_886</name>
</gene>
<evidence type="ECO:0000313" key="1">
    <source>
        <dbReference type="EMBL" id="APF17637.1"/>
    </source>
</evidence>
<evidence type="ECO:0000313" key="2">
    <source>
        <dbReference type="Proteomes" id="UP000183868"/>
    </source>
</evidence>
<proteinExistence type="predicted"/>
<dbReference type="EMBL" id="CP018099">
    <property type="protein sequence ID" value="APF17637.1"/>
    <property type="molecule type" value="Genomic_DNA"/>
</dbReference>
<sequence length="44" mass="5190">MTNGHLNGLEPKSYLRKLLTILPGYHKNHLADLMPENWKIKFEK</sequence>
<evidence type="ECO:0008006" key="3">
    <source>
        <dbReference type="Google" id="ProtNLM"/>
    </source>
</evidence>
<dbReference type="KEGG" id="caby:Cabys_886"/>
<organism evidence="1 2">
    <name type="scientific">Caldithrix abyssi DSM 13497</name>
    <dbReference type="NCBI Taxonomy" id="880073"/>
    <lineage>
        <taxon>Bacteria</taxon>
        <taxon>Pseudomonadati</taxon>
        <taxon>Calditrichota</taxon>
        <taxon>Calditrichia</taxon>
        <taxon>Calditrichales</taxon>
        <taxon>Calditrichaceae</taxon>
        <taxon>Caldithrix</taxon>
    </lineage>
</organism>
<accession>A0A1J1C4M5</accession>
<dbReference type="AlphaFoldDB" id="A0A1J1C4M5"/>